<proteinExistence type="predicted"/>
<gene>
    <name evidence="4" type="ORF">DYB32_001787</name>
</gene>
<sequence>MVYSRCGSGQVRTLGGACQDASLISCNSSCNGGTGEFLPTSGVCQCTNVPDLDTICNAACRASSTQLRFNSQTNTLESFNPVTGVSTPVPATDQANIFGTMHALQEWLHAHTPRNAVVRGQWHIQLQCPAVNSKRRRLAEAKSGIVNPMLCLQKGDSIMFSVSNQSYPVYAKDSLMNTNPQFDYGAFRTLDEKMKANTVAITADRHGDDARSNDIILAPDWGLIAGLLAALFGVVAGLIFGLYYFRRKSWVGKQAGVGGYKEKARGFNLSNLTSKGSIVKKNAKPVTDIVPSDDLEAKAKTPGEYQPELNRWDGDDLGIRELVDRLQFHHDSVEKSFHDQEAGAVKMMKLLQRLLASIVVAQSSEKDAEGCDAELVLVESLERSAAARAEFEAQQCTAEGALLVSANCLAATVQDKGIVSTIIDEMVKGNGSSPLLQAITTELHTLTQAITSTTEPTMGVWPILQSEQNRRKVDAAVWNAFGKTTRDLLSPELLQLKQSCNRHASECDERAAEVCESLLKFSNVAPSYMKKLEAFQEACALEIKEALEQQNPALIKPLKQKQEKGLQTLLKELQVGASKLVAKIEADQKQLNALRTKFTPDAIIMQRALADLKNDLTLAKAATNPANDVAELVAQLRTLLSNPGQFQLMAPAVAPTLNLDAMFAETETMAEVNVLHGGDMAELQQLMDDEVEGDAIQDELKAANMRNEFISELNANTSLTEEDRQILLDEFNEDMAQLEASLCLERHKQEEHLRNRLAIRKLKKHTESNLLLEDQALKAAMREKQELELKELERTFAEEQAKIEQEFQTKLDSVKQKSSQLLVRGNTQKRINDVDDESVSKAIRNEFNAKWNERQRLLEDENARAKAKLNARKKASERVHDVVADELQWSHQWSQVKPDKLTPELLHINTKMKMLFETEREQLERCQVQEKAQLGTLSTDDEDVLNQLQERLKRRKDTMHPDDEEATLMLEQLETKQAALDIEIDADAVNTGILADKVMLEALTTQDQDVINDIKAEALKAAKLVEKAQLGTISAHEMQQIEQLHDDLKKSMDNAKAEIDDEEARLRGRLRDRLARIAKSKDDAAMVEKQVEAEAAAKKTHDELSILVAKAESNPLTSDDDETIRKVDAIDYTCDRLKAKRDALAKQQFDTPAARAQALAQVNDEERLQLEQVEHHMDAKREQQALQELQTEAQFIQLQSPNNDDEAIAKVQQFCMWNEKLAELEDEAKRRRQRLHDRLAAKRKHVEALPLLDKQEAEKELKLEEARGSTEIEQFVEVTKERLGLEQITEKAKLNLLTPDDEALIKEVGLFKIQKCQVCAMQLDAQENVDMQQIEEMADLKRHVLAEEAKVEAQLLTQLNTPPNYDDDIDRLQADYAKRSKEREAWLKAEEARMRQHFKIRLAKRLKLGDPATPDEVEAMEQAVEREISDMRCQAEVEALSEKQRLNILSNDDEDLLQKRSKNKASDLSPAERDVIDRQLDVEENVLSKAADDHLVMAKQRAMVAKLLEKKLIGVLTPDDEELIRQIQDNHQKLWGERKKALEDEAARRKNDVRDRLAARKLAKTMSSPEEIAALESVVALQEAAETLQVDTNLSDELQELSEKRTKEASQLDKLDAPPNYDDDISRAEHERMSRERRRLLEDEEARLRSRLKDRLSKRRKLGETITGEEMRDLEVAMTAEIQAKRAAVEIEILADKAKKNLLTSDDEEMIRKVDIAKVAELEDEAKRRKQHLQDRLSKKRAMLEGMSGPEKHVAAAVFVAEEGDALAELAGDLENAKNQLMLNQVTEKASLNMLTPDDSDVIKKV</sequence>
<keyword evidence="5" id="KW-1185">Reference proteome</keyword>
<accession>A0A418B4U2</accession>
<keyword evidence="3" id="KW-0472">Membrane</keyword>
<name>A0A418B4U2_9STRA</name>
<reference evidence="4 5" key="1">
    <citation type="submission" date="2018-08" db="EMBL/GenBank/DDBJ databases">
        <title>Aphanomyces genome sequencing and annotation.</title>
        <authorList>
            <person name="Minardi D."/>
            <person name="Oidtmann B."/>
            <person name="Van Der Giezen M."/>
            <person name="Studholme D.J."/>
        </authorList>
    </citation>
    <scope>NUCLEOTIDE SEQUENCE [LARGE SCALE GENOMIC DNA]</scope>
    <source>
        <strain evidence="4 5">NJM0002</strain>
    </source>
</reference>
<feature type="coiled-coil region" evidence="1">
    <location>
        <begin position="1163"/>
        <end position="1238"/>
    </location>
</feature>
<comment type="caution">
    <text evidence="4">The sequence shown here is derived from an EMBL/GenBank/DDBJ whole genome shotgun (WGS) entry which is preliminary data.</text>
</comment>
<dbReference type="Proteomes" id="UP000285060">
    <property type="component" value="Unassembled WGS sequence"/>
</dbReference>
<feature type="coiled-coil region" evidence="1">
    <location>
        <begin position="1038"/>
        <end position="1072"/>
    </location>
</feature>
<feature type="transmembrane region" description="Helical" evidence="3">
    <location>
        <begin position="221"/>
        <end position="245"/>
    </location>
</feature>
<organism evidence="4 5">
    <name type="scientific">Aphanomyces invadans</name>
    <dbReference type="NCBI Taxonomy" id="157072"/>
    <lineage>
        <taxon>Eukaryota</taxon>
        <taxon>Sar</taxon>
        <taxon>Stramenopiles</taxon>
        <taxon>Oomycota</taxon>
        <taxon>Saprolegniomycetes</taxon>
        <taxon>Saprolegniales</taxon>
        <taxon>Verrucalvaceae</taxon>
        <taxon>Aphanomyces</taxon>
    </lineage>
</organism>
<keyword evidence="1" id="KW-0175">Coiled coil</keyword>
<evidence type="ECO:0000256" key="1">
    <source>
        <dbReference type="SAM" id="Coils"/>
    </source>
</evidence>
<dbReference type="VEuPathDB" id="FungiDB:H310_09251"/>
<feature type="coiled-coil region" evidence="1">
    <location>
        <begin position="848"/>
        <end position="878"/>
    </location>
</feature>
<evidence type="ECO:0000256" key="2">
    <source>
        <dbReference type="SAM" id="MobiDB-lite"/>
    </source>
</evidence>
<evidence type="ECO:0000313" key="5">
    <source>
        <dbReference type="Proteomes" id="UP000285060"/>
    </source>
</evidence>
<feature type="coiled-coil region" evidence="1">
    <location>
        <begin position="1716"/>
        <end position="1780"/>
    </location>
</feature>
<feature type="compositionally biased region" description="Basic and acidic residues" evidence="2">
    <location>
        <begin position="1602"/>
        <end position="1616"/>
    </location>
</feature>
<keyword evidence="3" id="KW-1133">Transmembrane helix</keyword>
<evidence type="ECO:0000256" key="3">
    <source>
        <dbReference type="SAM" id="Phobius"/>
    </source>
</evidence>
<dbReference type="PANTHER" id="PTHR47236">
    <property type="entry name" value="GENE, 32742-RELATED-RELATED"/>
    <property type="match status" value="1"/>
</dbReference>
<feature type="coiled-coil region" evidence="1">
    <location>
        <begin position="770"/>
        <end position="809"/>
    </location>
</feature>
<dbReference type="EMBL" id="QUSY01000086">
    <property type="protein sequence ID" value="RHY33213.1"/>
    <property type="molecule type" value="Genomic_DNA"/>
</dbReference>
<keyword evidence="3" id="KW-0812">Transmembrane</keyword>
<feature type="compositionally biased region" description="Basic and acidic residues" evidence="2">
    <location>
        <begin position="1624"/>
        <end position="1633"/>
    </location>
</feature>
<evidence type="ECO:0000313" key="4">
    <source>
        <dbReference type="EMBL" id="RHY33213.1"/>
    </source>
</evidence>
<dbReference type="PANTHER" id="PTHR47236:SF4">
    <property type="entry name" value="GENE 9195-RELATED"/>
    <property type="match status" value="1"/>
</dbReference>
<protein>
    <submittedName>
        <fullName evidence="4">Uncharacterized protein</fullName>
    </submittedName>
</protein>
<feature type="region of interest" description="Disordered" evidence="2">
    <location>
        <begin position="1602"/>
        <end position="1633"/>
    </location>
</feature>